<dbReference type="CDD" id="cd06529">
    <property type="entry name" value="S24_LexA-like"/>
    <property type="match status" value="1"/>
</dbReference>
<dbReference type="Pfam" id="PF00717">
    <property type="entry name" value="Peptidase_S24"/>
    <property type="match status" value="1"/>
</dbReference>
<feature type="domain" description="Peptidase S24/S26A/S26B/S26C" evidence="1">
    <location>
        <begin position="22"/>
        <end position="133"/>
    </location>
</feature>
<dbReference type="PATRIC" id="fig|47884.3.peg.4436"/>
<evidence type="ECO:0000313" key="2">
    <source>
        <dbReference type="EMBL" id="KMM82881.1"/>
    </source>
</evidence>
<dbReference type="SUPFAM" id="SSF51306">
    <property type="entry name" value="LexA/Signal peptidase"/>
    <property type="match status" value="1"/>
</dbReference>
<dbReference type="InterPro" id="IPR015927">
    <property type="entry name" value="Peptidase_S24_S26A/B/C"/>
</dbReference>
<dbReference type="RefSeq" id="WP_048383281.1">
    <property type="nucleotide sequence ID" value="NZ_FNRS01000001.1"/>
</dbReference>
<name>A0A0J6GDQ7_PSETA</name>
<dbReference type="Proteomes" id="UP000183155">
    <property type="component" value="Unassembled WGS sequence"/>
</dbReference>
<protein>
    <submittedName>
        <fullName evidence="3">DNA polymerase V</fullName>
    </submittedName>
    <submittedName>
        <fullName evidence="2">Peptidase S24</fullName>
    </submittedName>
</protein>
<dbReference type="STRING" id="47884.SAMN04490203_1784"/>
<evidence type="ECO:0000259" key="1">
    <source>
        <dbReference type="Pfam" id="PF00717"/>
    </source>
</evidence>
<dbReference type="EMBL" id="JYLA01000009">
    <property type="protein sequence ID" value="KMM82881.1"/>
    <property type="molecule type" value="Genomic_DNA"/>
</dbReference>
<organism evidence="2 4">
    <name type="scientific">Pseudomonas taetrolens</name>
    <dbReference type="NCBI Taxonomy" id="47884"/>
    <lineage>
        <taxon>Bacteria</taxon>
        <taxon>Pseudomonadati</taxon>
        <taxon>Pseudomonadota</taxon>
        <taxon>Gammaproteobacteria</taxon>
        <taxon>Pseudomonadales</taxon>
        <taxon>Pseudomonadaceae</taxon>
        <taxon>Pseudomonas</taxon>
    </lineage>
</organism>
<evidence type="ECO:0000313" key="4">
    <source>
        <dbReference type="Proteomes" id="UP000036395"/>
    </source>
</evidence>
<reference evidence="3 5" key="2">
    <citation type="submission" date="2016-10" db="EMBL/GenBank/DDBJ databases">
        <authorList>
            <person name="Varghese N."/>
            <person name="Submissions S."/>
        </authorList>
    </citation>
    <scope>NUCLEOTIDE SEQUENCE [LARGE SCALE GENOMIC DNA]</scope>
    <source>
        <strain evidence="3 5">BS3652</strain>
    </source>
</reference>
<dbReference type="InterPro" id="IPR039418">
    <property type="entry name" value="LexA-like"/>
</dbReference>
<dbReference type="OrthoDB" id="9787787at2"/>
<dbReference type="InterPro" id="IPR036286">
    <property type="entry name" value="LexA/Signal_pep-like_sf"/>
</dbReference>
<sequence length="142" mass="15317">MSFTLLGPLAEGGIGLPLCSFKIPAGFPSPAADHIEQVISLDQVFNVRAPHVYLASIDGDSMQGIGIFSGDLAVIDRSIEPAHGHVVVALLNNDPICKRLCMRGKDVILKSENAQYPDRHIMEGDDLSIWGVVTYSVRSHGH</sequence>
<dbReference type="AlphaFoldDB" id="A0A0J6GDQ7"/>
<comment type="caution">
    <text evidence="2">The sequence shown here is derived from an EMBL/GenBank/DDBJ whole genome shotgun (WGS) entry which is preliminary data.</text>
</comment>
<reference evidence="2 4" key="1">
    <citation type="submission" date="2015-02" db="EMBL/GenBank/DDBJ databases">
        <title>Pseudomonas helleri sp. nov. and Pseudomonas weihenstephanensis sp. nov., isolated from raw cows milk.</title>
        <authorList>
            <person name="von Neubeck M."/>
            <person name="Huptas C."/>
            <person name="Wenning M."/>
            <person name="Scherer S."/>
        </authorList>
    </citation>
    <scope>NUCLEOTIDE SEQUENCE [LARGE SCALE GENOMIC DNA]</scope>
    <source>
        <strain evidence="2 4">DSM 21104</strain>
    </source>
</reference>
<accession>A0A0J6GDQ7</accession>
<dbReference type="EMBL" id="FNRS01000001">
    <property type="protein sequence ID" value="SEC09436.1"/>
    <property type="molecule type" value="Genomic_DNA"/>
</dbReference>
<dbReference type="Gene3D" id="2.10.109.10">
    <property type="entry name" value="Umud Fragment, subunit A"/>
    <property type="match status" value="1"/>
</dbReference>
<evidence type="ECO:0000313" key="3">
    <source>
        <dbReference type="EMBL" id="SEC09436.1"/>
    </source>
</evidence>
<dbReference type="Proteomes" id="UP000036395">
    <property type="component" value="Unassembled WGS sequence"/>
</dbReference>
<dbReference type="PANTHER" id="PTHR33516:SF2">
    <property type="entry name" value="LEXA REPRESSOR-RELATED"/>
    <property type="match status" value="1"/>
</dbReference>
<dbReference type="NCBIfam" id="NF007621">
    <property type="entry name" value="PRK10276.1"/>
    <property type="match status" value="1"/>
</dbReference>
<dbReference type="PANTHER" id="PTHR33516">
    <property type="entry name" value="LEXA REPRESSOR"/>
    <property type="match status" value="1"/>
</dbReference>
<evidence type="ECO:0000313" key="5">
    <source>
        <dbReference type="Proteomes" id="UP000183155"/>
    </source>
</evidence>
<gene>
    <name evidence="3" type="ORF">SAMN04490203_1784</name>
    <name evidence="2" type="ORF">TU78_19705</name>
</gene>
<dbReference type="InterPro" id="IPR050077">
    <property type="entry name" value="LexA_repressor"/>
</dbReference>
<keyword evidence="5" id="KW-1185">Reference proteome</keyword>
<proteinExistence type="predicted"/>